<keyword evidence="2" id="KW-1185">Reference proteome</keyword>
<evidence type="ECO:0008006" key="3">
    <source>
        <dbReference type="Google" id="ProtNLM"/>
    </source>
</evidence>
<dbReference type="RefSeq" id="WP_231581620.1">
    <property type="nucleotide sequence ID" value="NZ_JACHEK010000002.1"/>
</dbReference>
<evidence type="ECO:0000313" key="2">
    <source>
        <dbReference type="Proteomes" id="UP000538666"/>
    </source>
</evidence>
<reference evidence="1 2" key="1">
    <citation type="submission" date="2020-08" db="EMBL/GenBank/DDBJ databases">
        <title>Genomic Encyclopedia of Type Strains, Phase IV (KMG-IV): sequencing the most valuable type-strain genomes for metagenomic binning, comparative biology and taxonomic classification.</title>
        <authorList>
            <person name="Goeker M."/>
        </authorList>
    </citation>
    <scope>NUCLEOTIDE SEQUENCE [LARGE SCALE GENOMIC DNA]</scope>
    <source>
        <strain evidence="1 2">DSM 103733</strain>
    </source>
</reference>
<dbReference type="Pfam" id="PF04365">
    <property type="entry name" value="BrnT_toxin"/>
    <property type="match status" value="1"/>
</dbReference>
<evidence type="ECO:0000313" key="1">
    <source>
        <dbReference type="EMBL" id="MBB6143346.1"/>
    </source>
</evidence>
<sequence length="124" mass="14082">MLVSSIAGVLNSAAANIYNVYTLRGQMNAVFLYHGQQFTWDLEKAATNLAKHGVAFEHACEVFFDPFVRIEDGGTDEEQREAAIGLTEDWNVLYVIHLMREGETIRIVSARIATAQERRRYEDE</sequence>
<dbReference type="EMBL" id="JACHEK010000002">
    <property type="protein sequence ID" value="MBB6143346.1"/>
    <property type="molecule type" value="Genomic_DNA"/>
</dbReference>
<dbReference type="InterPro" id="IPR007460">
    <property type="entry name" value="BrnT_toxin"/>
</dbReference>
<dbReference type="Gene3D" id="3.10.450.530">
    <property type="entry name" value="Ribonuclease toxin, BrnT, of type II toxin-antitoxin system"/>
    <property type="match status" value="1"/>
</dbReference>
<accession>A0A841JPS6</accession>
<gene>
    <name evidence="1" type="ORF">HNQ77_001290</name>
</gene>
<comment type="caution">
    <text evidence="1">The sequence shown here is derived from an EMBL/GenBank/DDBJ whole genome shotgun (WGS) entry which is preliminary data.</text>
</comment>
<dbReference type="Proteomes" id="UP000538666">
    <property type="component" value="Unassembled WGS sequence"/>
</dbReference>
<dbReference type="InterPro" id="IPR038573">
    <property type="entry name" value="BrnT_sf"/>
</dbReference>
<protein>
    <recommendedName>
        <fullName evidence="3">BrnT family toxin</fullName>
    </recommendedName>
</protein>
<name>A0A841JPS6_9BACT</name>
<organism evidence="1 2">
    <name type="scientific">Silvibacterium bohemicum</name>
    <dbReference type="NCBI Taxonomy" id="1577686"/>
    <lineage>
        <taxon>Bacteria</taxon>
        <taxon>Pseudomonadati</taxon>
        <taxon>Acidobacteriota</taxon>
        <taxon>Terriglobia</taxon>
        <taxon>Terriglobales</taxon>
        <taxon>Acidobacteriaceae</taxon>
        <taxon>Silvibacterium</taxon>
    </lineage>
</organism>
<dbReference type="AlphaFoldDB" id="A0A841JPS6"/>
<proteinExistence type="predicted"/>